<protein>
    <submittedName>
        <fullName evidence="1">Uncharacterized protein</fullName>
    </submittedName>
</protein>
<gene>
    <name evidence="1" type="ORF">KOR42_16780</name>
</gene>
<evidence type="ECO:0000313" key="2">
    <source>
        <dbReference type="Proteomes" id="UP000317243"/>
    </source>
</evidence>
<sequence>MEVQRQQCLDANSLNRHELPLFSDEFRDSTIVEEIVIQISSRSMKKS</sequence>
<organism evidence="1 2">
    <name type="scientific">Thalassoglobus neptunius</name>
    <dbReference type="NCBI Taxonomy" id="1938619"/>
    <lineage>
        <taxon>Bacteria</taxon>
        <taxon>Pseudomonadati</taxon>
        <taxon>Planctomycetota</taxon>
        <taxon>Planctomycetia</taxon>
        <taxon>Planctomycetales</taxon>
        <taxon>Planctomycetaceae</taxon>
        <taxon>Thalassoglobus</taxon>
    </lineage>
</organism>
<dbReference type="EMBL" id="SIHI01000001">
    <property type="protein sequence ID" value="TWT58304.1"/>
    <property type="molecule type" value="Genomic_DNA"/>
</dbReference>
<reference evidence="1 2" key="1">
    <citation type="submission" date="2019-02" db="EMBL/GenBank/DDBJ databases">
        <title>Deep-cultivation of Planctomycetes and their phenomic and genomic characterization uncovers novel biology.</title>
        <authorList>
            <person name="Wiegand S."/>
            <person name="Jogler M."/>
            <person name="Boedeker C."/>
            <person name="Pinto D."/>
            <person name="Vollmers J."/>
            <person name="Rivas-Marin E."/>
            <person name="Kohn T."/>
            <person name="Peeters S.H."/>
            <person name="Heuer A."/>
            <person name="Rast P."/>
            <person name="Oberbeckmann S."/>
            <person name="Bunk B."/>
            <person name="Jeske O."/>
            <person name="Meyerdierks A."/>
            <person name="Storesund J.E."/>
            <person name="Kallscheuer N."/>
            <person name="Luecker S."/>
            <person name="Lage O.M."/>
            <person name="Pohl T."/>
            <person name="Merkel B.J."/>
            <person name="Hornburger P."/>
            <person name="Mueller R.-W."/>
            <person name="Bruemmer F."/>
            <person name="Labrenz M."/>
            <person name="Spormann A.M."/>
            <person name="Op Den Camp H."/>
            <person name="Overmann J."/>
            <person name="Amann R."/>
            <person name="Jetten M.S.M."/>
            <person name="Mascher T."/>
            <person name="Medema M.H."/>
            <person name="Devos D.P."/>
            <person name="Kaster A.-K."/>
            <person name="Ovreas L."/>
            <person name="Rohde M."/>
            <person name="Galperin M.Y."/>
            <person name="Jogler C."/>
        </authorList>
    </citation>
    <scope>NUCLEOTIDE SEQUENCE [LARGE SCALE GENOMIC DNA]</scope>
    <source>
        <strain evidence="1 2">KOR42</strain>
    </source>
</reference>
<proteinExistence type="predicted"/>
<keyword evidence="2" id="KW-1185">Reference proteome</keyword>
<dbReference type="AlphaFoldDB" id="A0A5C5X5V6"/>
<dbReference type="Proteomes" id="UP000317243">
    <property type="component" value="Unassembled WGS sequence"/>
</dbReference>
<name>A0A5C5X5V6_9PLAN</name>
<evidence type="ECO:0000313" key="1">
    <source>
        <dbReference type="EMBL" id="TWT58304.1"/>
    </source>
</evidence>
<comment type="caution">
    <text evidence="1">The sequence shown here is derived from an EMBL/GenBank/DDBJ whole genome shotgun (WGS) entry which is preliminary data.</text>
</comment>
<accession>A0A5C5X5V6</accession>